<accession>A0AAX7UF48</accession>
<name>A0AAX7UF48_ASTCA</name>
<dbReference type="AlphaFoldDB" id="A0AAX7UF48"/>
<reference evidence="1" key="2">
    <citation type="submission" date="2025-08" db="UniProtKB">
        <authorList>
            <consortium name="Ensembl"/>
        </authorList>
    </citation>
    <scope>IDENTIFICATION</scope>
</reference>
<keyword evidence="2" id="KW-1185">Reference proteome</keyword>
<reference evidence="1" key="3">
    <citation type="submission" date="2025-09" db="UniProtKB">
        <authorList>
            <consortium name="Ensembl"/>
        </authorList>
    </citation>
    <scope>IDENTIFICATION</scope>
</reference>
<proteinExistence type="predicted"/>
<sequence length="92" mass="10684">MFVSMSVVTDVFTRFCSSSTVVGESQKVLYEPMIRKHYKQYLVTLLKCLRSPAANPTLWQLIVKELRKMLTLKAKRFIYSTGRTVQNTEFIS</sequence>
<reference evidence="1" key="1">
    <citation type="submission" date="2018-05" db="EMBL/GenBank/DDBJ databases">
        <authorList>
            <person name="Datahose"/>
        </authorList>
    </citation>
    <scope>NUCLEOTIDE SEQUENCE</scope>
</reference>
<dbReference type="Ensembl" id="ENSACLT00000063093.1">
    <property type="protein sequence ID" value="ENSACLP00000068488.1"/>
    <property type="gene ID" value="ENSACLG00000035853.1"/>
</dbReference>
<organism evidence="1 2">
    <name type="scientific">Astatotilapia calliptera</name>
    <name type="common">Eastern happy</name>
    <name type="synonym">Chromis callipterus</name>
    <dbReference type="NCBI Taxonomy" id="8154"/>
    <lineage>
        <taxon>Eukaryota</taxon>
        <taxon>Metazoa</taxon>
        <taxon>Chordata</taxon>
        <taxon>Craniata</taxon>
        <taxon>Vertebrata</taxon>
        <taxon>Euteleostomi</taxon>
        <taxon>Actinopterygii</taxon>
        <taxon>Neopterygii</taxon>
        <taxon>Teleostei</taxon>
        <taxon>Neoteleostei</taxon>
        <taxon>Acanthomorphata</taxon>
        <taxon>Ovalentaria</taxon>
        <taxon>Cichlomorphae</taxon>
        <taxon>Cichliformes</taxon>
        <taxon>Cichlidae</taxon>
        <taxon>African cichlids</taxon>
        <taxon>Pseudocrenilabrinae</taxon>
        <taxon>Haplochromini</taxon>
        <taxon>Astatotilapia</taxon>
    </lineage>
</organism>
<evidence type="ECO:0000313" key="2">
    <source>
        <dbReference type="Proteomes" id="UP000265100"/>
    </source>
</evidence>
<dbReference type="Proteomes" id="UP000265100">
    <property type="component" value="Chromosome 23"/>
</dbReference>
<evidence type="ECO:0000313" key="1">
    <source>
        <dbReference type="Ensembl" id="ENSACLP00000068488.1"/>
    </source>
</evidence>
<protein>
    <submittedName>
        <fullName evidence="1">Uncharacterized protein</fullName>
    </submittedName>
</protein>